<dbReference type="AlphaFoldDB" id="A0A5J4WTQ2"/>
<protein>
    <submittedName>
        <fullName evidence="2">Uncharacterized protein</fullName>
    </submittedName>
</protein>
<reference evidence="2 3" key="1">
    <citation type="submission" date="2019-03" db="EMBL/GenBank/DDBJ databases">
        <title>Single cell metagenomics reveals metabolic interactions within the superorganism composed of flagellate Streblomastix strix and complex community of Bacteroidetes bacteria on its surface.</title>
        <authorList>
            <person name="Treitli S.C."/>
            <person name="Kolisko M."/>
            <person name="Husnik F."/>
            <person name="Keeling P."/>
            <person name="Hampl V."/>
        </authorList>
    </citation>
    <scope>NUCLEOTIDE SEQUENCE [LARGE SCALE GENOMIC DNA]</scope>
    <source>
        <strain evidence="2">ST1C</strain>
    </source>
</reference>
<evidence type="ECO:0000256" key="1">
    <source>
        <dbReference type="SAM" id="MobiDB-lite"/>
    </source>
</evidence>
<feature type="compositionally biased region" description="Basic and acidic residues" evidence="1">
    <location>
        <begin position="83"/>
        <end position="100"/>
    </location>
</feature>
<evidence type="ECO:0000313" key="2">
    <source>
        <dbReference type="EMBL" id="KAA6398358.1"/>
    </source>
</evidence>
<comment type="caution">
    <text evidence="2">The sequence shown here is derived from an EMBL/GenBank/DDBJ whole genome shotgun (WGS) entry which is preliminary data.</text>
</comment>
<sequence length="141" mass="16730">MQLPHIKEIWKRIQEDKEKNIQWAEEEIESEDEAEIFGQDDMENISKLFVVDIDQLNVLGVASFISEIAGSCPRINIRPLEKEEFSMNDNPKDKDFKINDESEDEDFQIDYDQDDKDFQIDDDSDDVDYQANDSYEEFQYE</sequence>
<accession>A0A5J4WTQ2</accession>
<feature type="compositionally biased region" description="Acidic residues" evidence="1">
    <location>
        <begin position="101"/>
        <end position="141"/>
    </location>
</feature>
<feature type="region of interest" description="Disordered" evidence="1">
    <location>
        <begin position="83"/>
        <end position="141"/>
    </location>
</feature>
<dbReference type="EMBL" id="SNRW01000974">
    <property type="protein sequence ID" value="KAA6398358.1"/>
    <property type="molecule type" value="Genomic_DNA"/>
</dbReference>
<proteinExistence type="predicted"/>
<gene>
    <name evidence="2" type="ORF">EZS28_006115</name>
</gene>
<organism evidence="2 3">
    <name type="scientific">Streblomastix strix</name>
    <dbReference type="NCBI Taxonomy" id="222440"/>
    <lineage>
        <taxon>Eukaryota</taxon>
        <taxon>Metamonada</taxon>
        <taxon>Preaxostyla</taxon>
        <taxon>Oxymonadida</taxon>
        <taxon>Streblomastigidae</taxon>
        <taxon>Streblomastix</taxon>
    </lineage>
</organism>
<name>A0A5J4WTQ2_9EUKA</name>
<evidence type="ECO:0000313" key="3">
    <source>
        <dbReference type="Proteomes" id="UP000324800"/>
    </source>
</evidence>
<dbReference type="Proteomes" id="UP000324800">
    <property type="component" value="Unassembled WGS sequence"/>
</dbReference>